<dbReference type="InParanoid" id="A0A067PFK8"/>
<keyword evidence="2" id="KW-1185">Reference proteome</keyword>
<dbReference type="HOGENOM" id="CLU_2904495_0_0_1"/>
<proteinExistence type="predicted"/>
<sequence>MARSPVIGSSSLSCRSSHYSVASSSLCHLQPHRSSNSSPLFIGCHPLFPYPPGAPSPIQPSV</sequence>
<reference evidence="2" key="1">
    <citation type="journal article" date="2014" name="Proc. Natl. Acad. Sci. U.S.A.">
        <title>Extensive sampling of basidiomycete genomes demonstrates inadequacy of the white-rot/brown-rot paradigm for wood decay fungi.</title>
        <authorList>
            <person name="Riley R."/>
            <person name="Salamov A.A."/>
            <person name="Brown D.W."/>
            <person name="Nagy L.G."/>
            <person name="Floudas D."/>
            <person name="Held B.W."/>
            <person name="Levasseur A."/>
            <person name="Lombard V."/>
            <person name="Morin E."/>
            <person name="Otillar R."/>
            <person name="Lindquist E.A."/>
            <person name="Sun H."/>
            <person name="LaButti K.M."/>
            <person name="Schmutz J."/>
            <person name="Jabbour D."/>
            <person name="Luo H."/>
            <person name="Baker S.E."/>
            <person name="Pisabarro A.G."/>
            <person name="Walton J.D."/>
            <person name="Blanchette R.A."/>
            <person name="Henrissat B."/>
            <person name="Martin F."/>
            <person name="Cullen D."/>
            <person name="Hibbett D.S."/>
            <person name="Grigoriev I.V."/>
        </authorList>
    </citation>
    <scope>NUCLEOTIDE SEQUENCE [LARGE SCALE GENOMIC DNA]</scope>
    <source>
        <strain evidence="2">MUCL 33604</strain>
    </source>
</reference>
<dbReference type="EMBL" id="KL197732">
    <property type="protein sequence ID" value="KDQ53698.1"/>
    <property type="molecule type" value="Genomic_DNA"/>
</dbReference>
<accession>A0A067PFK8</accession>
<organism evidence="1 2">
    <name type="scientific">Jaapia argillacea MUCL 33604</name>
    <dbReference type="NCBI Taxonomy" id="933084"/>
    <lineage>
        <taxon>Eukaryota</taxon>
        <taxon>Fungi</taxon>
        <taxon>Dikarya</taxon>
        <taxon>Basidiomycota</taxon>
        <taxon>Agaricomycotina</taxon>
        <taxon>Agaricomycetes</taxon>
        <taxon>Agaricomycetidae</taxon>
        <taxon>Jaapiales</taxon>
        <taxon>Jaapiaceae</taxon>
        <taxon>Jaapia</taxon>
    </lineage>
</organism>
<evidence type="ECO:0000313" key="1">
    <source>
        <dbReference type="EMBL" id="KDQ53698.1"/>
    </source>
</evidence>
<dbReference type="AlphaFoldDB" id="A0A067PFK8"/>
<gene>
    <name evidence="1" type="ORF">JAAARDRAFT_421026</name>
</gene>
<dbReference type="Proteomes" id="UP000027265">
    <property type="component" value="Unassembled WGS sequence"/>
</dbReference>
<evidence type="ECO:0000313" key="2">
    <source>
        <dbReference type="Proteomes" id="UP000027265"/>
    </source>
</evidence>
<protein>
    <submittedName>
        <fullName evidence="1">Uncharacterized protein</fullName>
    </submittedName>
</protein>
<name>A0A067PFK8_9AGAM</name>